<evidence type="ECO:0000313" key="1">
    <source>
        <dbReference type="EMBL" id="EKC72431.1"/>
    </source>
</evidence>
<organism evidence="1">
    <name type="scientific">human gut metagenome</name>
    <dbReference type="NCBI Taxonomy" id="408170"/>
    <lineage>
        <taxon>unclassified sequences</taxon>
        <taxon>metagenomes</taxon>
        <taxon>organismal metagenomes</taxon>
    </lineage>
</organism>
<proteinExistence type="predicted"/>
<feature type="non-terminal residue" evidence="1">
    <location>
        <position position="1"/>
    </location>
</feature>
<accession>K1ULM2</accession>
<gene>
    <name evidence="1" type="ORF">LEA_06749</name>
</gene>
<dbReference type="EMBL" id="AJWY01004420">
    <property type="protein sequence ID" value="EKC72431.1"/>
    <property type="molecule type" value="Genomic_DNA"/>
</dbReference>
<dbReference type="AlphaFoldDB" id="K1ULM2"/>
<protein>
    <submittedName>
        <fullName evidence="1">Uncharacterized protein</fullName>
    </submittedName>
</protein>
<comment type="caution">
    <text evidence="1">The sequence shown here is derived from an EMBL/GenBank/DDBJ whole genome shotgun (WGS) entry which is preliminary data.</text>
</comment>
<reference evidence="1" key="1">
    <citation type="journal article" date="2013" name="Environ. Microbiol.">
        <title>Microbiota from the distal guts of lean and obese adolescents exhibit partial functional redundancy besides clear differences in community structure.</title>
        <authorList>
            <person name="Ferrer M."/>
            <person name="Ruiz A."/>
            <person name="Lanza F."/>
            <person name="Haange S.B."/>
            <person name="Oberbach A."/>
            <person name="Till H."/>
            <person name="Bargiela R."/>
            <person name="Campoy C."/>
            <person name="Segura M.T."/>
            <person name="Richter M."/>
            <person name="von Bergen M."/>
            <person name="Seifert J."/>
            <person name="Suarez A."/>
        </authorList>
    </citation>
    <scope>NUCLEOTIDE SEQUENCE</scope>
</reference>
<sequence length="42" mass="4864">EIIHLADWDTIKTNRFANKAVAYLLNCENEKLPKDTMVAFEP</sequence>
<name>K1ULM2_9ZZZZ</name>